<comment type="cofactor">
    <cofactor evidence="1">
        <name>pantetheine 4'-phosphate</name>
        <dbReference type="ChEBI" id="CHEBI:47942"/>
    </cofactor>
</comment>
<dbReference type="EMBL" id="CP070247">
    <property type="protein sequence ID" value="QRV39107.1"/>
    <property type="molecule type" value="Genomic_DNA"/>
</dbReference>
<dbReference type="CDD" id="cd19540">
    <property type="entry name" value="LCL_NRPS-like"/>
    <property type="match status" value="1"/>
</dbReference>
<dbReference type="FunFam" id="2.30.38.10:FF:000001">
    <property type="entry name" value="Non-ribosomal peptide synthetase PvdI"/>
    <property type="match status" value="1"/>
</dbReference>
<dbReference type="SUPFAM" id="SSF52777">
    <property type="entry name" value="CoA-dependent acyltransferases"/>
    <property type="match status" value="8"/>
</dbReference>
<geneLocation type="plasmid" evidence="9 10">
    <name>unnamed3</name>
</geneLocation>
<dbReference type="FunFam" id="3.40.50.12780:FF:000012">
    <property type="entry name" value="Non-ribosomal peptide synthetase"/>
    <property type="match status" value="1"/>
</dbReference>
<dbReference type="FunFam" id="1.10.1200.10:FF:000005">
    <property type="entry name" value="Nonribosomal peptide synthetase 1"/>
    <property type="match status" value="1"/>
</dbReference>
<dbReference type="Pfam" id="PF13193">
    <property type="entry name" value="AMP-binding_C"/>
    <property type="match status" value="2"/>
</dbReference>
<proteinExistence type="inferred from homology"/>
<dbReference type="GO" id="GO:0008610">
    <property type="term" value="P:lipid biosynthetic process"/>
    <property type="evidence" value="ECO:0007669"/>
    <property type="project" value="UniProtKB-ARBA"/>
</dbReference>
<feature type="compositionally biased region" description="Low complexity" evidence="7">
    <location>
        <begin position="2390"/>
        <end position="2402"/>
    </location>
</feature>
<feature type="region of interest" description="Disordered" evidence="7">
    <location>
        <begin position="2040"/>
        <end position="2070"/>
    </location>
</feature>
<gene>
    <name evidence="9" type="ORF">I6J42_34015</name>
</gene>
<dbReference type="InterPro" id="IPR000873">
    <property type="entry name" value="AMP-dep_synth/lig_dom"/>
</dbReference>
<dbReference type="NCBIfam" id="TIGR01720">
    <property type="entry name" value="NRPS-para261"/>
    <property type="match status" value="1"/>
</dbReference>
<feature type="compositionally biased region" description="Pro residues" evidence="7">
    <location>
        <begin position="981"/>
        <end position="993"/>
    </location>
</feature>
<organism evidence="9 10">
    <name type="scientific">Streptomyces californicus</name>
    <dbReference type="NCBI Taxonomy" id="67351"/>
    <lineage>
        <taxon>Bacteria</taxon>
        <taxon>Bacillati</taxon>
        <taxon>Actinomycetota</taxon>
        <taxon>Actinomycetes</taxon>
        <taxon>Kitasatosporales</taxon>
        <taxon>Streptomycetaceae</taxon>
        <taxon>Streptomyces</taxon>
    </lineage>
</organism>
<dbReference type="CDD" id="cd17643">
    <property type="entry name" value="A_NRPS_Cytc1-like"/>
    <property type="match status" value="1"/>
</dbReference>
<dbReference type="SUPFAM" id="SSF56801">
    <property type="entry name" value="Acetyl-CoA synthetase-like"/>
    <property type="match status" value="2"/>
</dbReference>
<evidence type="ECO:0000256" key="5">
    <source>
        <dbReference type="ARBA" id="ARBA00022737"/>
    </source>
</evidence>
<dbReference type="Pfam" id="PF00550">
    <property type="entry name" value="PP-binding"/>
    <property type="match status" value="2"/>
</dbReference>
<feature type="region of interest" description="Disordered" evidence="7">
    <location>
        <begin position="2444"/>
        <end position="2470"/>
    </location>
</feature>
<dbReference type="Gene3D" id="3.30.559.10">
    <property type="entry name" value="Chloramphenicol acetyltransferase-like domain"/>
    <property type="match status" value="4"/>
</dbReference>
<evidence type="ECO:0000256" key="1">
    <source>
        <dbReference type="ARBA" id="ARBA00001957"/>
    </source>
</evidence>
<dbReference type="Pfam" id="PF00668">
    <property type="entry name" value="Condensation"/>
    <property type="match status" value="4"/>
</dbReference>
<dbReference type="InterPro" id="IPR009081">
    <property type="entry name" value="PP-bd_ACP"/>
</dbReference>
<evidence type="ECO:0000256" key="7">
    <source>
        <dbReference type="SAM" id="MobiDB-lite"/>
    </source>
</evidence>
<dbReference type="Pfam" id="PF00501">
    <property type="entry name" value="AMP-binding"/>
    <property type="match status" value="2"/>
</dbReference>
<dbReference type="PANTHER" id="PTHR45527">
    <property type="entry name" value="NONRIBOSOMAL PEPTIDE SYNTHETASE"/>
    <property type="match status" value="1"/>
</dbReference>
<dbReference type="Gene3D" id="3.40.50.980">
    <property type="match status" value="2"/>
</dbReference>
<evidence type="ECO:0000256" key="2">
    <source>
        <dbReference type="ARBA" id="ARBA00006432"/>
    </source>
</evidence>
<keyword evidence="6" id="KW-0045">Antibiotic biosynthesis</keyword>
<dbReference type="Gene3D" id="3.30.559.30">
    <property type="entry name" value="Nonribosomal peptide synthetase, condensation domain"/>
    <property type="match status" value="4"/>
</dbReference>
<dbReference type="InterPro" id="IPR010071">
    <property type="entry name" value="AA_adenyl_dom"/>
</dbReference>
<name>A0ABD7D6K3_9ACTN</name>
<dbReference type="SUPFAM" id="SSF47336">
    <property type="entry name" value="ACP-like"/>
    <property type="match status" value="2"/>
</dbReference>
<dbReference type="PROSITE" id="PS00455">
    <property type="entry name" value="AMP_BINDING"/>
    <property type="match status" value="2"/>
</dbReference>
<dbReference type="GO" id="GO:0043041">
    <property type="term" value="P:amino acid activation for nonribosomal peptide biosynthetic process"/>
    <property type="evidence" value="ECO:0007669"/>
    <property type="project" value="UniProtKB-ARBA"/>
</dbReference>
<feature type="region of interest" description="Disordered" evidence="7">
    <location>
        <begin position="2357"/>
        <end position="2409"/>
    </location>
</feature>
<evidence type="ECO:0000313" key="10">
    <source>
        <dbReference type="Proteomes" id="UP000623926"/>
    </source>
</evidence>
<dbReference type="InterPro" id="IPR025110">
    <property type="entry name" value="AMP-bd_C"/>
</dbReference>
<comment type="similarity">
    <text evidence="2">Belongs to the ATP-dependent AMP-binding enzyme family.</text>
</comment>
<feature type="domain" description="Carrier" evidence="8">
    <location>
        <begin position="2071"/>
        <end position="2145"/>
    </location>
</feature>
<dbReference type="Gene3D" id="2.30.38.10">
    <property type="entry name" value="Luciferase, Domain 3"/>
    <property type="match status" value="1"/>
</dbReference>
<dbReference type="InterPro" id="IPR042099">
    <property type="entry name" value="ANL_N_sf"/>
</dbReference>
<dbReference type="InterPro" id="IPR010060">
    <property type="entry name" value="NRPS_synth"/>
</dbReference>
<dbReference type="InterPro" id="IPR036736">
    <property type="entry name" value="ACP-like_sf"/>
</dbReference>
<evidence type="ECO:0000313" key="9">
    <source>
        <dbReference type="EMBL" id="QRV39107.1"/>
    </source>
</evidence>
<evidence type="ECO:0000256" key="3">
    <source>
        <dbReference type="ARBA" id="ARBA00022450"/>
    </source>
</evidence>
<dbReference type="GO" id="GO:0017000">
    <property type="term" value="P:antibiotic biosynthetic process"/>
    <property type="evidence" value="ECO:0007669"/>
    <property type="project" value="UniProtKB-KW"/>
</dbReference>
<dbReference type="Gene3D" id="1.10.1200.10">
    <property type="entry name" value="ACP-like"/>
    <property type="match status" value="2"/>
</dbReference>
<keyword evidence="4" id="KW-0597">Phosphoprotein</keyword>
<dbReference type="Proteomes" id="UP000623926">
    <property type="component" value="Plasmid unnamed3"/>
</dbReference>
<dbReference type="InterPro" id="IPR023213">
    <property type="entry name" value="CAT-like_dom_sf"/>
</dbReference>
<keyword evidence="3" id="KW-0596">Phosphopantetheine</keyword>
<evidence type="ECO:0000259" key="8">
    <source>
        <dbReference type="PROSITE" id="PS50075"/>
    </source>
</evidence>
<dbReference type="InterPro" id="IPR001242">
    <property type="entry name" value="Condensation_dom"/>
</dbReference>
<protein>
    <submittedName>
        <fullName evidence="9">Amino acid adenylation domain-containing protein</fullName>
    </submittedName>
</protein>
<evidence type="ECO:0000256" key="4">
    <source>
        <dbReference type="ARBA" id="ARBA00022553"/>
    </source>
</evidence>
<dbReference type="InterPro" id="IPR020806">
    <property type="entry name" value="PKS_PP-bd"/>
</dbReference>
<dbReference type="NCBIfam" id="TIGR01733">
    <property type="entry name" value="AA-adenyl-dom"/>
    <property type="match status" value="2"/>
</dbReference>
<feature type="domain" description="Carrier" evidence="8">
    <location>
        <begin position="997"/>
        <end position="1072"/>
    </location>
</feature>
<dbReference type="GO" id="GO:0044550">
    <property type="term" value="P:secondary metabolite biosynthetic process"/>
    <property type="evidence" value="ECO:0007669"/>
    <property type="project" value="UniProtKB-ARBA"/>
</dbReference>
<keyword evidence="9" id="KW-0614">Plasmid</keyword>
<dbReference type="CDD" id="cd12117">
    <property type="entry name" value="A_NRPS_Srf_like"/>
    <property type="match status" value="1"/>
</dbReference>
<dbReference type="PROSITE" id="PS00012">
    <property type="entry name" value="PHOSPHOPANTETHEINE"/>
    <property type="match status" value="2"/>
</dbReference>
<dbReference type="InterPro" id="IPR006162">
    <property type="entry name" value="Ppantetheine_attach_site"/>
</dbReference>
<dbReference type="FunFam" id="3.30.300.30:FF:000010">
    <property type="entry name" value="Enterobactin synthetase component F"/>
    <property type="match status" value="1"/>
</dbReference>
<feature type="region of interest" description="Disordered" evidence="7">
    <location>
        <begin position="973"/>
        <end position="997"/>
    </location>
</feature>
<dbReference type="InterPro" id="IPR020845">
    <property type="entry name" value="AMP-binding_CS"/>
</dbReference>
<reference evidence="9 10" key="1">
    <citation type="submission" date="2021-02" db="EMBL/GenBank/DDBJ databases">
        <title>FDA dAtabase for Regulatory Grade micrObial Sequences (FDA-ARGOS): Supporting development and validation of Infectious Disease Dx tests.</title>
        <authorList>
            <person name="Sproer C."/>
            <person name="Gronow S."/>
            <person name="Severitt S."/>
            <person name="Schroder I."/>
            <person name="Tallon L."/>
            <person name="Sadzewicz L."/>
            <person name="Zhao X."/>
            <person name="Boylan J."/>
            <person name="Ott S."/>
            <person name="Bowen H."/>
            <person name="Vavikolanu K."/>
            <person name="Mehta A."/>
            <person name="Aluvathingal J."/>
            <person name="Nadendla S."/>
            <person name="Lowell S."/>
            <person name="Myers T."/>
            <person name="Yan Y."/>
            <person name="Sichtig H."/>
        </authorList>
    </citation>
    <scope>NUCLEOTIDE SEQUENCE [LARGE SCALE GENOMIC DNA]</scope>
    <source>
        <strain evidence="9 10">FDAARGOS_1212</strain>
        <plasmid evidence="9 10">unnamed3</plasmid>
    </source>
</reference>
<keyword evidence="5" id="KW-0677">Repeat</keyword>
<feature type="compositionally biased region" description="Pro residues" evidence="7">
    <location>
        <begin position="2367"/>
        <end position="2376"/>
    </location>
</feature>
<dbReference type="InterPro" id="IPR045851">
    <property type="entry name" value="AMP-bd_C_sf"/>
</dbReference>
<dbReference type="PROSITE" id="PS50075">
    <property type="entry name" value="CARRIER"/>
    <property type="match status" value="2"/>
</dbReference>
<dbReference type="SMART" id="SM00823">
    <property type="entry name" value="PKS_PP"/>
    <property type="match status" value="2"/>
</dbReference>
<sequence>MSGPDHPPLPLTTAQRGIWLGEQLAEPGRYHVGVALDIAGPIDPALIETAFATAVAETAPLRARFAVADSGEPEQQDGPLPPWNLTRVDLRAAPVPAAAAMAWARADVARPFDLGGGPPFRTALLRLADERYCWYLACHHLVLDGLGSALLIRRVGRIYAALERGERPPPASHPPDALPASERAYRASARAEDDRAFWRSRLSADAIRPATTGGVSARGGARLPAEGFARLRAAARRLDVDWPVLATAAGALLAHVRTGAGAPAEVALGLPVPARDRDVALLAAGTASNVLPLRIAVHPHRPASELVGAVAKEMRAVLPHRRHRYEDQLAELGLTGSGGSLYGLALNVLPFSYGRNFAGRPAAMRNVAIGPVQDMSVTVYPDDKHGGLRVDLDAEPNRYGPAEATVEARRYVRLLHWLTTSQDSALRDCDALSAAERRRSASCPAARQLQAAPTASGSGPVTLPDLFARSASRFPETVAVQDAATALTYRELATRAHRLARALIRRGAGPGRTVAVRLPRSVDLVIAVLGVAASGAALVPLDPEWPDERTELVLADTSPVHVLMPGEPVSLPEAADAGTALDNSDRLATLLPAHPAYVIHTSGSTGRPKGVIVPHTSPVSLLTDAAAPFGFGSSDVWTLFHSCAFDFSVWEVWGALAHGGRLVVVPLDVARSPRAFLDLIARERVTVLSQTPSAFAALDRADAEDSARSRELALRWIVFGGEALRPRALRDWYRRHGGPTAPTLVNLYGITETTVHTTRRDLTARDANLDGSPIGTPLPGTRFHLLDDSLRPVPAGVSGEVYVGGPGVAQGYLGQPGLTAGRFVADPFGPPGTRLYRSGDLAQWTPDGELWYLARADDQLKIRGHRVEPAEIEAALLALDGVTAATVTAVTTPDGDPHLIGYVVAHPTDRYDLPAGPQLTVPNPADPGPARCRGRKSLDGQLRRALRTRLPAHLLPTRLVLVDALPLTPNGKLDRAALPAPDDPPPCSPPPPESAADLTTPIERQVADLFARLLGASRVSLHDNFFDLGGDSLRAARLAAALRATRHTDIDVRDIFDNPTVSALATRLTAPATPDDAREPAIRAERIPLSPGQRRLWFLHRHTAADCAYNVPLTIRLTGVLEATALAAAIGDVTDRHEILRTVIEEDGGSPYQRILAPEAGRPPLAKIVVDPSELPARLALAAQHAFRLDRDTPLRATLFTTGPSQPHTLLLLLHHIACDHTSLGVLTADLETAYAARLRGAAPTGLPPLPYQYADFALDRTTGRSPGSAAEDEGLAHWTRALDGLPDRIALPVDRTAPPTDDGATAAFRIPPALHRHLVRLAAAERASLFMVVHTALAVLLTRLGAGTDVPVATAVADRPDPRLDASVGFYINTIVLRTDTSGNPTFRELLGRVRTGDLDAFAHQHIPFERVVEALAPHRPETGPPLFQVMLVLTPPLPEQLDLPGLRAEVTALATGTAKCDLAFSLYEHRRTGGDGEGLDGVLEYRTALFTSETAHALGERLVRLLNQLAEAPDTSIDTADLLAREERARLLDRWSRTPARVTPSGPAPRNVAEGIAAHARRAPQTVALRSDTETLTYAELEARSDRLAAHLAAAGVRRETRVAVLMERSVLYAVTALAILKSGGVYVPLDTRAPHARRSRVITEADAAVLVVGPGQVPGEQPADAAVVLDAAEALAAPPPPGPADPAGPAEPRQLACVIFTSGSTGVPKGVALTHDGILALAADACYEPTTARRMVMHSPHSFDASTMELWVPLLNGGEVVVAPPGDLDLRTLRRLLTETRPTSLWLTAGLFHLVAEEDPGCLGGLDVVWTGGDVVSSRAVRAVRLHCPDTVVVNGYGPAEMTTCATWHQVTDGDLAAATGRRGLPIGRPLDGGRSYVLDAGLQPVPAGVTGELYLAGTGIARGYLGRPGQTAEHFIADPYGPPGSRMYRTGDLACWLPEGTLAFRGRADGQVKLRGFRIETDEVAAALVEHATVTQALVAVREERPGKKQLAAWVVPAADAEVDPQTLRRHLAETLPDYMVPAEWAVLAALPLTRNGKPDRAALPEPASASRPHTPPSTASVDDATTPRTAGEHLLLALFAELLHTPTIGVHDGFFDSGGDSITAIQLVSRAHDAGLRLTVNDIFRAPTVAGLAARAEAVAPQAPAAGLGDDTGPLPPTPIVHWWRRQDGDLDTFSQHMVVRTPAGLTTGRLTAALQALVDRHAALRMRLDPAGGEWRLDVRPAGRIRVEDRVRHLPAPAYDPPLLPPDALDQALGLLAPTEGHLLSAAFLDRGPDATGRLLLVVHHLAVDGVSWRILLSDLAAADRALAAGETPELTPPPVTFPEWARTVLAQGTDGTRRAELPLWTKTLAGTDPALADPRPNLPSVPTPGPLADDHSVPHANGTSSPTPRPTSTHTASLPPGRTLPLLTDVGAAFHCGVEPVLLTGLALAVEEWRRRRGRPPAPDGLLVDLESHGRPDQPGTDLSRTVGWLTALYPVRLPPTGCSWSDVRSAGTGLARALRQAKETLRAIPDRGIGYGVLRYLDPAGRAALDGQTPPQLGFNYLGRLATATDTDWSITGEQAPSRTAGSSSRPGGHVLDINALTADGPDGPRLTAAVAWTDGQLTEAEVRLLIDLWFAALDSLVLHARICGGGRTPSDLSLVQLAQEEIDRLEESHPGLADVLPLTPLQEGLLFHALYAPHAPDVYQAQCVLTLRGELNRDVLRAATAALTARHPHLGAAFVHHGLRRPVQVVPATAPPGWRLLDLTGVSEKRRNQVFDRINRADMAHRFTPDQPPLLRFTLVHWGPDEHRLVLTNHHLILDGWSMPLLIGELLDLYAHGGNPDTLLPVTPYRDHLALLATRDTPAASAAWRAALDGAPPPRRLIEAVLVGDRPAASLSAVLSEAATAALRSLGGDGVTLNTVVQYAWGLLLARRLGTGDVMFGATVSGRQAELPGMGSMIGLFIDAVPVRVRFNDTETVREALRRLRDEQTRLLPHHHIGLSGIQVAVGRRELFDTHLVFENYPLDRAALLRPAHGLRVSAVTARDATHYPLTLVAFAVDGALHLRLDHRLGALEPGAHALLHELTDLFDAIATRPLATVAELLGAEFRNDDRKRDIP</sequence>
<dbReference type="Gene3D" id="3.40.50.12780">
    <property type="entry name" value="N-terminal domain of ligase-like"/>
    <property type="match status" value="1"/>
</dbReference>
<dbReference type="PANTHER" id="PTHR45527:SF1">
    <property type="entry name" value="FATTY ACID SYNTHASE"/>
    <property type="match status" value="1"/>
</dbReference>
<dbReference type="RefSeq" id="WP_205030139.1">
    <property type="nucleotide sequence ID" value="NZ_CP070247.1"/>
</dbReference>
<dbReference type="Gene3D" id="3.30.300.30">
    <property type="match status" value="2"/>
</dbReference>
<accession>A0ABD7D6K3</accession>
<evidence type="ECO:0000256" key="6">
    <source>
        <dbReference type="ARBA" id="ARBA00023194"/>
    </source>
</evidence>